<dbReference type="InterPro" id="IPR003475">
    <property type="entry name" value="Insect_Unk"/>
</dbReference>
<proteinExistence type="predicted"/>
<evidence type="ECO:0000313" key="3">
    <source>
        <dbReference type="Proteomes" id="UP000007798"/>
    </source>
</evidence>
<evidence type="ECO:0000256" key="1">
    <source>
        <dbReference type="SAM" id="SignalP"/>
    </source>
</evidence>
<gene>
    <name evidence="2" type="primary">Dwil\GK27079</name>
    <name evidence="2" type="ORF">Dwil_GK27079</name>
</gene>
<keyword evidence="1" id="KW-0732">Signal</keyword>
<evidence type="ECO:0000313" key="2">
    <source>
        <dbReference type="EMBL" id="KRF98540.1"/>
    </source>
</evidence>
<dbReference type="STRING" id="7260.A0A0Q9X2U1"/>
<dbReference type="AlphaFoldDB" id="A0A0Q9X2U1"/>
<dbReference type="EMBL" id="CH963876">
    <property type="protein sequence ID" value="KRF98540.1"/>
    <property type="molecule type" value="Genomic_DNA"/>
</dbReference>
<feature type="chain" id="PRO_5006387424" evidence="1">
    <location>
        <begin position="22"/>
        <end position="99"/>
    </location>
</feature>
<feature type="signal peptide" evidence="1">
    <location>
        <begin position="1"/>
        <end position="21"/>
    </location>
</feature>
<reference evidence="2 3" key="1">
    <citation type="journal article" date="2007" name="Nature">
        <title>Evolution of genes and genomes on the Drosophila phylogeny.</title>
        <authorList>
            <consortium name="Drosophila 12 Genomes Consortium"/>
            <person name="Clark A.G."/>
            <person name="Eisen M.B."/>
            <person name="Smith D.R."/>
            <person name="Bergman C.M."/>
            <person name="Oliver B."/>
            <person name="Markow T.A."/>
            <person name="Kaufman T.C."/>
            <person name="Kellis M."/>
            <person name="Gelbart W."/>
            <person name="Iyer V.N."/>
            <person name="Pollard D.A."/>
            <person name="Sackton T.B."/>
            <person name="Larracuente A.M."/>
            <person name="Singh N.D."/>
            <person name="Abad J.P."/>
            <person name="Abt D.N."/>
            <person name="Adryan B."/>
            <person name="Aguade M."/>
            <person name="Akashi H."/>
            <person name="Anderson W.W."/>
            <person name="Aquadro C.F."/>
            <person name="Ardell D.H."/>
            <person name="Arguello R."/>
            <person name="Artieri C.G."/>
            <person name="Barbash D.A."/>
            <person name="Barker D."/>
            <person name="Barsanti P."/>
            <person name="Batterham P."/>
            <person name="Batzoglou S."/>
            <person name="Begun D."/>
            <person name="Bhutkar A."/>
            <person name="Blanco E."/>
            <person name="Bosak S.A."/>
            <person name="Bradley R.K."/>
            <person name="Brand A.D."/>
            <person name="Brent M.R."/>
            <person name="Brooks A.N."/>
            <person name="Brown R.H."/>
            <person name="Butlin R.K."/>
            <person name="Caggese C."/>
            <person name="Calvi B.R."/>
            <person name="Bernardo de Carvalho A."/>
            <person name="Caspi A."/>
            <person name="Castrezana S."/>
            <person name="Celniker S.E."/>
            <person name="Chang J.L."/>
            <person name="Chapple C."/>
            <person name="Chatterji S."/>
            <person name="Chinwalla A."/>
            <person name="Civetta A."/>
            <person name="Clifton S.W."/>
            <person name="Comeron J.M."/>
            <person name="Costello J.C."/>
            <person name="Coyne J.A."/>
            <person name="Daub J."/>
            <person name="David R.G."/>
            <person name="Delcher A.L."/>
            <person name="Delehaunty K."/>
            <person name="Do C.B."/>
            <person name="Ebling H."/>
            <person name="Edwards K."/>
            <person name="Eickbush T."/>
            <person name="Evans J.D."/>
            <person name="Filipski A."/>
            <person name="Findeiss S."/>
            <person name="Freyhult E."/>
            <person name="Fulton L."/>
            <person name="Fulton R."/>
            <person name="Garcia A.C."/>
            <person name="Gardiner A."/>
            <person name="Garfield D.A."/>
            <person name="Garvin B.E."/>
            <person name="Gibson G."/>
            <person name="Gilbert D."/>
            <person name="Gnerre S."/>
            <person name="Godfrey J."/>
            <person name="Good R."/>
            <person name="Gotea V."/>
            <person name="Gravely B."/>
            <person name="Greenberg A.J."/>
            <person name="Griffiths-Jones S."/>
            <person name="Gross S."/>
            <person name="Guigo R."/>
            <person name="Gustafson E.A."/>
            <person name="Haerty W."/>
            <person name="Hahn M.W."/>
            <person name="Halligan D.L."/>
            <person name="Halpern A.L."/>
            <person name="Halter G.M."/>
            <person name="Han M.V."/>
            <person name="Heger A."/>
            <person name="Hillier L."/>
            <person name="Hinrichs A.S."/>
            <person name="Holmes I."/>
            <person name="Hoskins R.A."/>
            <person name="Hubisz M.J."/>
            <person name="Hultmark D."/>
            <person name="Huntley M.A."/>
            <person name="Jaffe D.B."/>
            <person name="Jagadeeshan S."/>
            <person name="Jeck W.R."/>
            <person name="Johnson J."/>
            <person name="Jones C.D."/>
            <person name="Jordan W.C."/>
            <person name="Karpen G.H."/>
            <person name="Kataoka E."/>
            <person name="Keightley P.D."/>
            <person name="Kheradpour P."/>
            <person name="Kirkness E.F."/>
            <person name="Koerich L.B."/>
            <person name="Kristiansen K."/>
            <person name="Kudrna D."/>
            <person name="Kulathinal R.J."/>
            <person name="Kumar S."/>
            <person name="Kwok R."/>
            <person name="Lander E."/>
            <person name="Langley C.H."/>
            <person name="Lapoint R."/>
            <person name="Lazzaro B.P."/>
            <person name="Lee S.J."/>
            <person name="Levesque L."/>
            <person name="Li R."/>
            <person name="Lin C.F."/>
            <person name="Lin M.F."/>
            <person name="Lindblad-Toh K."/>
            <person name="Llopart A."/>
            <person name="Long M."/>
            <person name="Low L."/>
            <person name="Lozovsky E."/>
            <person name="Lu J."/>
            <person name="Luo M."/>
            <person name="Machado C.A."/>
            <person name="Makalowski W."/>
            <person name="Marzo M."/>
            <person name="Matsuda M."/>
            <person name="Matzkin L."/>
            <person name="McAllister B."/>
            <person name="McBride C.S."/>
            <person name="McKernan B."/>
            <person name="McKernan K."/>
            <person name="Mendez-Lago M."/>
            <person name="Minx P."/>
            <person name="Mollenhauer M.U."/>
            <person name="Montooth K."/>
            <person name="Mount S.M."/>
            <person name="Mu X."/>
            <person name="Myers E."/>
            <person name="Negre B."/>
            <person name="Newfeld S."/>
            <person name="Nielsen R."/>
            <person name="Noor M.A."/>
            <person name="O'Grady P."/>
            <person name="Pachter L."/>
            <person name="Papaceit M."/>
            <person name="Parisi M.J."/>
            <person name="Parisi M."/>
            <person name="Parts L."/>
            <person name="Pedersen J.S."/>
            <person name="Pesole G."/>
            <person name="Phillippy A.M."/>
            <person name="Ponting C.P."/>
            <person name="Pop M."/>
            <person name="Porcelli D."/>
            <person name="Powell J.R."/>
            <person name="Prohaska S."/>
            <person name="Pruitt K."/>
            <person name="Puig M."/>
            <person name="Quesneville H."/>
            <person name="Ram K.R."/>
            <person name="Rand D."/>
            <person name="Rasmussen M.D."/>
            <person name="Reed L.K."/>
            <person name="Reenan R."/>
            <person name="Reily A."/>
            <person name="Remington K.A."/>
            <person name="Rieger T.T."/>
            <person name="Ritchie M.G."/>
            <person name="Robin C."/>
            <person name="Rogers Y.H."/>
            <person name="Rohde C."/>
            <person name="Rozas J."/>
            <person name="Rubenfield M.J."/>
            <person name="Ruiz A."/>
            <person name="Russo S."/>
            <person name="Salzberg S.L."/>
            <person name="Sanchez-Gracia A."/>
            <person name="Saranga D.J."/>
            <person name="Sato H."/>
            <person name="Schaeffer S.W."/>
            <person name="Schatz M.C."/>
            <person name="Schlenke T."/>
            <person name="Schwartz R."/>
            <person name="Segarra C."/>
            <person name="Singh R.S."/>
            <person name="Sirot L."/>
            <person name="Sirota M."/>
            <person name="Sisneros N.B."/>
            <person name="Smith C.D."/>
            <person name="Smith T.F."/>
            <person name="Spieth J."/>
            <person name="Stage D.E."/>
            <person name="Stark A."/>
            <person name="Stephan W."/>
            <person name="Strausberg R.L."/>
            <person name="Strempel S."/>
            <person name="Sturgill D."/>
            <person name="Sutton G."/>
            <person name="Sutton G.G."/>
            <person name="Tao W."/>
            <person name="Teichmann S."/>
            <person name="Tobari Y.N."/>
            <person name="Tomimura Y."/>
            <person name="Tsolas J.M."/>
            <person name="Valente V.L."/>
            <person name="Venter E."/>
            <person name="Venter J.C."/>
            <person name="Vicario S."/>
            <person name="Vieira F.G."/>
            <person name="Vilella A.J."/>
            <person name="Villasante A."/>
            <person name="Walenz B."/>
            <person name="Wang J."/>
            <person name="Wasserman M."/>
            <person name="Watts T."/>
            <person name="Wilson D."/>
            <person name="Wilson R.K."/>
            <person name="Wing R.A."/>
            <person name="Wolfner M.F."/>
            <person name="Wong A."/>
            <person name="Wong G.K."/>
            <person name="Wu C.I."/>
            <person name="Wu G."/>
            <person name="Yamamoto D."/>
            <person name="Yang H.P."/>
            <person name="Yang S.P."/>
            <person name="Yorke J.A."/>
            <person name="Yoshida K."/>
            <person name="Zdobnov E."/>
            <person name="Zhang P."/>
            <person name="Zhang Y."/>
            <person name="Zimin A.V."/>
            <person name="Baldwin J."/>
            <person name="Abdouelleil A."/>
            <person name="Abdulkadir J."/>
            <person name="Abebe A."/>
            <person name="Abera B."/>
            <person name="Abreu J."/>
            <person name="Acer S.C."/>
            <person name="Aftuck L."/>
            <person name="Alexander A."/>
            <person name="An P."/>
            <person name="Anderson E."/>
            <person name="Anderson S."/>
            <person name="Arachi H."/>
            <person name="Azer M."/>
            <person name="Bachantsang P."/>
            <person name="Barry A."/>
            <person name="Bayul T."/>
            <person name="Berlin A."/>
            <person name="Bessette D."/>
            <person name="Bloom T."/>
            <person name="Blye J."/>
            <person name="Boguslavskiy L."/>
            <person name="Bonnet C."/>
            <person name="Boukhgalter B."/>
            <person name="Bourzgui I."/>
            <person name="Brown A."/>
            <person name="Cahill P."/>
            <person name="Channer S."/>
            <person name="Cheshatsang Y."/>
            <person name="Chuda L."/>
            <person name="Citroen M."/>
            <person name="Collymore A."/>
            <person name="Cooke P."/>
            <person name="Costello M."/>
            <person name="D'Aco K."/>
            <person name="Daza R."/>
            <person name="De Haan G."/>
            <person name="DeGray S."/>
            <person name="DeMaso C."/>
            <person name="Dhargay N."/>
            <person name="Dooley K."/>
            <person name="Dooley E."/>
            <person name="Doricent M."/>
            <person name="Dorje P."/>
            <person name="Dorjee K."/>
            <person name="Dupes A."/>
            <person name="Elong R."/>
            <person name="Falk J."/>
            <person name="Farina A."/>
            <person name="Faro S."/>
            <person name="Ferguson D."/>
            <person name="Fisher S."/>
            <person name="Foley C.D."/>
            <person name="Franke A."/>
            <person name="Friedrich D."/>
            <person name="Gadbois L."/>
            <person name="Gearin G."/>
            <person name="Gearin C.R."/>
            <person name="Giannoukos G."/>
            <person name="Goode T."/>
            <person name="Graham J."/>
            <person name="Grandbois E."/>
            <person name="Grewal S."/>
            <person name="Gyaltsen K."/>
            <person name="Hafez N."/>
            <person name="Hagos B."/>
            <person name="Hall J."/>
            <person name="Henson C."/>
            <person name="Hollinger A."/>
            <person name="Honan T."/>
            <person name="Huard M.D."/>
            <person name="Hughes L."/>
            <person name="Hurhula B."/>
            <person name="Husby M.E."/>
            <person name="Kamat A."/>
            <person name="Kanga B."/>
            <person name="Kashin S."/>
            <person name="Khazanovich D."/>
            <person name="Kisner P."/>
            <person name="Lance K."/>
            <person name="Lara M."/>
            <person name="Lee W."/>
            <person name="Lennon N."/>
            <person name="Letendre F."/>
            <person name="LeVine R."/>
            <person name="Lipovsky A."/>
            <person name="Liu X."/>
            <person name="Liu J."/>
            <person name="Liu S."/>
            <person name="Lokyitsang T."/>
            <person name="Lokyitsang Y."/>
            <person name="Lubonja R."/>
            <person name="Lui A."/>
            <person name="MacDonald P."/>
            <person name="Magnisalis V."/>
            <person name="Maru K."/>
            <person name="Matthews C."/>
            <person name="McCusker W."/>
            <person name="McDonough S."/>
            <person name="Mehta T."/>
            <person name="Meldrim J."/>
            <person name="Meneus L."/>
            <person name="Mihai O."/>
            <person name="Mihalev A."/>
            <person name="Mihova T."/>
            <person name="Mittelman R."/>
            <person name="Mlenga V."/>
            <person name="Montmayeur A."/>
            <person name="Mulrain L."/>
            <person name="Navidi A."/>
            <person name="Naylor J."/>
            <person name="Negash T."/>
            <person name="Nguyen T."/>
            <person name="Nguyen N."/>
            <person name="Nicol R."/>
            <person name="Norbu C."/>
            <person name="Norbu N."/>
            <person name="Novod N."/>
            <person name="O'Neill B."/>
            <person name="Osman S."/>
            <person name="Markiewicz E."/>
            <person name="Oyono O.L."/>
            <person name="Patti C."/>
            <person name="Phunkhang P."/>
            <person name="Pierre F."/>
            <person name="Priest M."/>
            <person name="Raghuraman S."/>
            <person name="Rege F."/>
            <person name="Reyes R."/>
            <person name="Rise C."/>
            <person name="Rogov P."/>
            <person name="Ross K."/>
            <person name="Ryan E."/>
            <person name="Settipalli S."/>
            <person name="Shea T."/>
            <person name="Sherpa N."/>
            <person name="Shi L."/>
            <person name="Shih D."/>
            <person name="Sparrow T."/>
            <person name="Spaulding J."/>
            <person name="Stalker J."/>
            <person name="Stange-Thomann N."/>
            <person name="Stavropoulos S."/>
            <person name="Stone C."/>
            <person name="Strader C."/>
            <person name="Tesfaye S."/>
            <person name="Thomson T."/>
            <person name="Thoulutsang Y."/>
            <person name="Thoulutsang D."/>
            <person name="Topham K."/>
            <person name="Topping I."/>
            <person name="Tsamla T."/>
            <person name="Vassiliev H."/>
            <person name="Vo A."/>
            <person name="Wangchuk T."/>
            <person name="Wangdi T."/>
            <person name="Weiand M."/>
            <person name="Wilkinson J."/>
            <person name="Wilson A."/>
            <person name="Yadav S."/>
            <person name="Young G."/>
            <person name="Yu Q."/>
            <person name="Zembek L."/>
            <person name="Zhong D."/>
            <person name="Zimmer A."/>
            <person name="Zwirko Z."/>
            <person name="Jaffe D.B."/>
            <person name="Alvarez P."/>
            <person name="Brockman W."/>
            <person name="Butler J."/>
            <person name="Chin C."/>
            <person name="Gnerre S."/>
            <person name="Grabherr M."/>
            <person name="Kleber M."/>
            <person name="Mauceli E."/>
            <person name="MacCallum I."/>
        </authorList>
    </citation>
    <scope>NUCLEOTIDE SEQUENCE [LARGE SCALE GENOMIC DNA]</scope>
    <source>
        <strain evidence="3">Tucson 14030-0811.24</strain>
    </source>
</reference>
<name>A0A0Q9X2U1_DROWI</name>
<accession>A0A0Q9X2U1</accession>
<sequence length="99" mass="11549">MQLFSILSVLLVISCCLSVNAQQPDCRRLRERCDACVRRLNDVINLLPDYNRECRQRTIRTWIWTGVTRCQLQEISCAAHRRKLDCGVVAELAGMRRRN</sequence>
<dbReference type="Proteomes" id="UP000007798">
    <property type="component" value="Unassembled WGS sequence"/>
</dbReference>
<organism evidence="2 3">
    <name type="scientific">Drosophila willistoni</name>
    <name type="common">Fruit fly</name>
    <dbReference type="NCBI Taxonomy" id="7260"/>
    <lineage>
        <taxon>Eukaryota</taxon>
        <taxon>Metazoa</taxon>
        <taxon>Ecdysozoa</taxon>
        <taxon>Arthropoda</taxon>
        <taxon>Hexapoda</taxon>
        <taxon>Insecta</taxon>
        <taxon>Pterygota</taxon>
        <taxon>Neoptera</taxon>
        <taxon>Endopterygota</taxon>
        <taxon>Diptera</taxon>
        <taxon>Brachycera</taxon>
        <taxon>Muscomorpha</taxon>
        <taxon>Ephydroidea</taxon>
        <taxon>Drosophilidae</taxon>
        <taxon>Drosophila</taxon>
        <taxon>Sophophora</taxon>
    </lineage>
</organism>
<keyword evidence="3" id="KW-1185">Reference proteome</keyword>
<dbReference type="InParanoid" id="A0A0Q9X2U1"/>
<dbReference type="Pfam" id="PF02448">
    <property type="entry name" value="L71"/>
    <property type="match status" value="1"/>
</dbReference>
<protein>
    <submittedName>
        <fullName evidence="2">Uncharacterized protein</fullName>
    </submittedName>
</protein>